<evidence type="ECO:0000259" key="6">
    <source>
        <dbReference type="Pfam" id="PF02782"/>
    </source>
</evidence>
<dbReference type="AlphaFoldDB" id="A0A853BCL8"/>
<accession>A0A853BCL8</accession>
<evidence type="ECO:0000256" key="4">
    <source>
        <dbReference type="ARBA" id="ARBA00022777"/>
    </source>
</evidence>
<dbReference type="InterPro" id="IPR043129">
    <property type="entry name" value="ATPase_NBD"/>
</dbReference>
<dbReference type="GO" id="GO:0042732">
    <property type="term" value="P:D-xylose metabolic process"/>
    <property type="evidence" value="ECO:0007669"/>
    <property type="project" value="UniProtKB-KW"/>
</dbReference>
<evidence type="ECO:0000256" key="2">
    <source>
        <dbReference type="ARBA" id="ARBA00022629"/>
    </source>
</evidence>
<dbReference type="InterPro" id="IPR000577">
    <property type="entry name" value="Carb_kinase_FGGY"/>
</dbReference>
<feature type="domain" description="Carbohydrate kinase FGGY C-terminal" evidence="6">
    <location>
        <begin position="236"/>
        <end position="410"/>
    </location>
</feature>
<organism evidence="7 8">
    <name type="scientific">Amycolatopsis endophytica</name>
    <dbReference type="NCBI Taxonomy" id="860233"/>
    <lineage>
        <taxon>Bacteria</taxon>
        <taxon>Bacillati</taxon>
        <taxon>Actinomycetota</taxon>
        <taxon>Actinomycetes</taxon>
        <taxon>Pseudonocardiales</taxon>
        <taxon>Pseudonocardiaceae</taxon>
        <taxon>Amycolatopsis</taxon>
    </lineage>
</organism>
<dbReference type="PANTHER" id="PTHR43095:SF5">
    <property type="entry name" value="XYLULOSE KINASE"/>
    <property type="match status" value="1"/>
</dbReference>
<feature type="domain" description="Carbohydrate kinase FGGY N-terminal" evidence="5">
    <location>
        <begin position="133"/>
        <end position="223"/>
    </location>
</feature>
<evidence type="ECO:0000256" key="3">
    <source>
        <dbReference type="ARBA" id="ARBA00022679"/>
    </source>
</evidence>
<dbReference type="Proteomes" id="UP000549616">
    <property type="component" value="Unassembled WGS sequence"/>
</dbReference>
<evidence type="ECO:0000313" key="8">
    <source>
        <dbReference type="Proteomes" id="UP000549616"/>
    </source>
</evidence>
<protein>
    <submittedName>
        <fullName evidence="7">Sugar (Pentulose or hexulose) kinase</fullName>
    </submittedName>
</protein>
<dbReference type="PIRSF" id="PIRSF000538">
    <property type="entry name" value="GlpK"/>
    <property type="match status" value="1"/>
</dbReference>
<keyword evidence="2" id="KW-0119">Carbohydrate metabolism</keyword>
<dbReference type="InterPro" id="IPR050406">
    <property type="entry name" value="FGGY_Carb_Kinase"/>
</dbReference>
<dbReference type="Pfam" id="PF00370">
    <property type="entry name" value="FGGY_N"/>
    <property type="match status" value="1"/>
</dbReference>
<dbReference type="Gene3D" id="3.30.420.40">
    <property type="match status" value="2"/>
</dbReference>
<comment type="caution">
    <text evidence="7">The sequence shown here is derived from an EMBL/GenBank/DDBJ whole genome shotgun (WGS) entry which is preliminary data.</text>
</comment>
<dbReference type="PANTHER" id="PTHR43095">
    <property type="entry name" value="SUGAR KINASE"/>
    <property type="match status" value="1"/>
</dbReference>
<name>A0A853BCL8_9PSEU</name>
<evidence type="ECO:0000256" key="1">
    <source>
        <dbReference type="ARBA" id="ARBA00009156"/>
    </source>
</evidence>
<gene>
    <name evidence="7" type="ORF">HNR02_005782</name>
</gene>
<keyword evidence="3" id="KW-0808">Transferase</keyword>
<dbReference type="SUPFAM" id="SSF53067">
    <property type="entry name" value="Actin-like ATPase domain"/>
    <property type="match status" value="2"/>
</dbReference>
<dbReference type="Pfam" id="PF02782">
    <property type="entry name" value="FGGY_C"/>
    <property type="match status" value="1"/>
</dbReference>
<dbReference type="InterPro" id="IPR018485">
    <property type="entry name" value="FGGY_C"/>
</dbReference>
<dbReference type="EMBL" id="JACCFK010000002">
    <property type="protein sequence ID" value="NYI92407.1"/>
    <property type="molecule type" value="Genomic_DNA"/>
</dbReference>
<dbReference type="GO" id="GO:0016301">
    <property type="term" value="F:kinase activity"/>
    <property type="evidence" value="ECO:0007669"/>
    <property type="project" value="UniProtKB-KW"/>
</dbReference>
<keyword evidence="2" id="KW-0859">Xylose metabolism</keyword>
<proteinExistence type="inferred from homology"/>
<evidence type="ECO:0000313" key="7">
    <source>
        <dbReference type="EMBL" id="NYI92407.1"/>
    </source>
</evidence>
<dbReference type="RefSeq" id="WP_179776663.1">
    <property type="nucleotide sequence ID" value="NZ_JACCFK010000002.1"/>
</dbReference>
<keyword evidence="4 7" id="KW-0418">Kinase</keyword>
<evidence type="ECO:0000259" key="5">
    <source>
        <dbReference type="Pfam" id="PF00370"/>
    </source>
</evidence>
<comment type="similarity">
    <text evidence="1">Belongs to the FGGY kinase family.</text>
</comment>
<sequence>MTVADEVVAVDVGTSAVRAAVVSASGDVTASVRVARAAGGGEFFDAETLLHEVTTALSGLDARPRALAISAHIGTVPVGESLRVVDKAGGWSDPRGLPELASVPGPVRESLLSAGGRPALTGGALAYALSGSAKARYLLSPKDFLVARLTGTVATDTVDAAYTLVSDVRRRRWNTAALSALGLDAAMFPPQLEPTAVAGELTVACGLPAGTPVVAGGPDGSVGIGLLLGSSGIADVAGTTDVVGMPVTDPAAAPAAAMINPALAGGHWIAGGATGMTGGAVAHWRSLVGAVEEAELAAVAPGASGLVVLPSLTGSRFPRWCASDRGGVLGQRPEHTAAHLLRAAQEGAAFTVREGLDLLDPAGALPVTLAGGTARSPLTAQLRADVTGRVTKVCTEPDVTLLGAAALALVGSGLAPGLDDARARLGCEFRTLEPDPVRAARYGELFQEWLARLPAR</sequence>
<reference evidence="7 8" key="1">
    <citation type="submission" date="2020-07" db="EMBL/GenBank/DDBJ databases">
        <title>Sequencing the genomes of 1000 actinobacteria strains.</title>
        <authorList>
            <person name="Klenk H.-P."/>
        </authorList>
    </citation>
    <scope>NUCLEOTIDE SEQUENCE [LARGE SCALE GENOMIC DNA]</scope>
    <source>
        <strain evidence="7 8">DSM 104006</strain>
    </source>
</reference>
<keyword evidence="8" id="KW-1185">Reference proteome</keyword>
<dbReference type="InterPro" id="IPR018484">
    <property type="entry name" value="FGGY_N"/>
</dbReference>